<feature type="compositionally biased region" description="Polar residues" evidence="1">
    <location>
        <begin position="80"/>
        <end position="94"/>
    </location>
</feature>
<dbReference type="VEuPathDB" id="VectorBase:ASTEI20_036626"/>
<reference evidence="2" key="2">
    <citation type="submission" date="2020-05" db="UniProtKB">
        <authorList>
            <consortium name="EnsemblMetazoa"/>
        </authorList>
    </citation>
    <scope>IDENTIFICATION</scope>
    <source>
        <strain evidence="2">Indian</strain>
    </source>
</reference>
<feature type="region of interest" description="Disordered" evidence="1">
    <location>
        <begin position="324"/>
        <end position="353"/>
    </location>
</feature>
<accession>A0A182YM77</accession>
<dbReference type="Proteomes" id="UP000076408">
    <property type="component" value="Unassembled WGS sequence"/>
</dbReference>
<dbReference type="VEuPathDB" id="VectorBase:ASTEI09563"/>
<feature type="region of interest" description="Disordered" evidence="1">
    <location>
        <begin position="80"/>
        <end position="164"/>
    </location>
</feature>
<feature type="compositionally biased region" description="Acidic residues" evidence="1">
    <location>
        <begin position="1"/>
        <end position="10"/>
    </location>
</feature>
<feature type="region of interest" description="Disordered" evidence="1">
    <location>
        <begin position="1"/>
        <end position="52"/>
    </location>
</feature>
<evidence type="ECO:0000256" key="1">
    <source>
        <dbReference type="SAM" id="MobiDB-lite"/>
    </source>
</evidence>
<organism evidence="2 3">
    <name type="scientific">Anopheles stephensi</name>
    <name type="common">Indo-Pakistan malaria mosquito</name>
    <dbReference type="NCBI Taxonomy" id="30069"/>
    <lineage>
        <taxon>Eukaryota</taxon>
        <taxon>Metazoa</taxon>
        <taxon>Ecdysozoa</taxon>
        <taxon>Arthropoda</taxon>
        <taxon>Hexapoda</taxon>
        <taxon>Insecta</taxon>
        <taxon>Pterygota</taxon>
        <taxon>Neoptera</taxon>
        <taxon>Endopterygota</taxon>
        <taxon>Diptera</taxon>
        <taxon>Nematocera</taxon>
        <taxon>Culicoidea</taxon>
        <taxon>Culicidae</taxon>
        <taxon>Anophelinae</taxon>
        <taxon>Anopheles</taxon>
    </lineage>
</organism>
<protein>
    <submittedName>
        <fullName evidence="2">Uncharacterized protein</fullName>
    </submittedName>
</protein>
<evidence type="ECO:0000313" key="3">
    <source>
        <dbReference type="Proteomes" id="UP000076408"/>
    </source>
</evidence>
<proteinExistence type="predicted"/>
<dbReference type="VEuPathDB" id="VectorBase:ASTE002267"/>
<feature type="compositionally biased region" description="Low complexity" evidence="1">
    <location>
        <begin position="335"/>
        <end position="346"/>
    </location>
</feature>
<feature type="compositionally biased region" description="Basic and acidic residues" evidence="1">
    <location>
        <begin position="381"/>
        <end position="406"/>
    </location>
</feature>
<feature type="compositionally biased region" description="Polar residues" evidence="1">
    <location>
        <begin position="112"/>
        <end position="123"/>
    </location>
</feature>
<dbReference type="AlphaFoldDB" id="A0A182YM77"/>
<reference evidence="3" key="1">
    <citation type="journal article" date="2014" name="Genome Biol.">
        <title>Genome analysis of a major urban malaria vector mosquito, Anopheles stephensi.</title>
        <authorList>
            <person name="Jiang X."/>
            <person name="Peery A."/>
            <person name="Hall A.B."/>
            <person name="Sharma A."/>
            <person name="Chen X.G."/>
            <person name="Waterhouse R.M."/>
            <person name="Komissarov A."/>
            <person name="Riehle M.M."/>
            <person name="Shouche Y."/>
            <person name="Sharakhova M.V."/>
            <person name="Lawson D."/>
            <person name="Pakpour N."/>
            <person name="Arensburger P."/>
            <person name="Davidson V.L."/>
            <person name="Eiglmeier K."/>
            <person name="Emrich S."/>
            <person name="George P."/>
            <person name="Kennedy R.C."/>
            <person name="Mane S.P."/>
            <person name="Maslen G."/>
            <person name="Oringanje C."/>
            <person name="Qi Y."/>
            <person name="Settlage R."/>
            <person name="Tojo M."/>
            <person name="Tubio J.M."/>
            <person name="Unger M.F."/>
            <person name="Wang B."/>
            <person name="Vernick K.D."/>
            <person name="Ribeiro J.M."/>
            <person name="James A.A."/>
            <person name="Michel K."/>
            <person name="Riehle M.A."/>
            <person name="Luckhart S."/>
            <person name="Sharakhov I.V."/>
            <person name="Tu Z."/>
        </authorList>
    </citation>
    <scope>NUCLEOTIDE SEQUENCE [LARGE SCALE GENOMIC DNA]</scope>
    <source>
        <strain evidence="3">Indian</strain>
    </source>
</reference>
<feature type="region of interest" description="Disordered" evidence="1">
    <location>
        <begin position="372"/>
        <end position="406"/>
    </location>
</feature>
<keyword evidence="3" id="KW-1185">Reference proteome</keyword>
<evidence type="ECO:0000313" key="2">
    <source>
        <dbReference type="EnsemblMetazoa" id="ASTEI09563-PA"/>
    </source>
</evidence>
<sequence>MVNYDPDDDEHAAKNKNKNGYYGSPAGDSGENNNAPICRQPGVSSKIHEDDLRREIQTNVPMLAPEVMAIFANSQIFQSNAPPKQQSSKATSPASVKFAISDSGSPIEVTPVATTGSGDGQRSINEEAASTEDGGAGGRELSSDKLLQRLEGTSSGSVSDERDSRVVVIPAIVEEEDTSDEQSKESEVVLRPPRNFSELSLSKSIPNNKTISLLQAELPYFSIRPASENDIFTISSGAGGGGGSGGSGGAGGAGGIPAISYSNLPKNYLETPVIEKYRESVSLYSIQTAGINRQSQTDDLSMPRYYGKSDLFVSGIDRANSRSADAVEMGRSDDGSLSLSSSSLAKGRSRNVERSKRLMNLRTALPPLNLGLVRGSSASNLRDRREERESRDRETKSAKIKDGLRV</sequence>
<dbReference type="EnsemblMetazoa" id="ASTEI09563-RA">
    <property type="protein sequence ID" value="ASTEI09563-PA"/>
    <property type="gene ID" value="ASTEI09563"/>
</dbReference>
<name>A0A182YM77_ANOST</name>
<dbReference type="OMA" id="VPHMHVR"/>